<gene>
    <name evidence="1" type="ORF">S03H2_09241</name>
</gene>
<evidence type="ECO:0008006" key="2">
    <source>
        <dbReference type="Google" id="ProtNLM"/>
    </source>
</evidence>
<dbReference type="InterPro" id="IPR010428">
    <property type="entry name" value="Zincin_1"/>
</dbReference>
<dbReference type="Pfam" id="PF06262">
    <property type="entry name" value="Zincin_1"/>
    <property type="match status" value="1"/>
</dbReference>
<organism evidence="1">
    <name type="scientific">marine sediment metagenome</name>
    <dbReference type="NCBI Taxonomy" id="412755"/>
    <lineage>
        <taxon>unclassified sequences</taxon>
        <taxon>metagenomes</taxon>
        <taxon>ecological metagenomes</taxon>
    </lineage>
</organism>
<reference evidence="1" key="1">
    <citation type="journal article" date="2014" name="Front. Microbiol.">
        <title>High frequency of phylogenetically diverse reductive dehalogenase-homologous genes in deep subseafloor sedimentary metagenomes.</title>
        <authorList>
            <person name="Kawai M."/>
            <person name="Futagami T."/>
            <person name="Toyoda A."/>
            <person name="Takaki Y."/>
            <person name="Nishi S."/>
            <person name="Hori S."/>
            <person name="Arai W."/>
            <person name="Tsubouchi T."/>
            <person name="Morono Y."/>
            <person name="Uchiyama I."/>
            <person name="Ito T."/>
            <person name="Fujiyama A."/>
            <person name="Inagaki F."/>
            <person name="Takami H."/>
        </authorList>
    </citation>
    <scope>NUCLEOTIDE SEQUENCE</scope>
    <source>
        <strain evidence="1">Expedition CK06-06</strain>
    </source>
</reference>
<dbReference type="AlphaFoldDB" id="X1EQC0"/>
<accession>X1EQC0</accession>
<protein>
    <recommendedName>
        <fullName evidence="2">Metallopeptidase family protein</fullName>
    </recommendedName>
</protein>
<comment type="caution">
    <text evidence="1">The sequence shown here is derived from an EMBL/GenBank/DDBJ whole genome shotgun (WGS) entry which is preliminary data.</text>
</comment>
<name>X1EQC0_9ZZZZ</name>
<proteinExistence type="predicted"/>
<dbReference type="Gene3D" id="3.30.2010.20">
    <property type="match status" value="1"/>
</dbReference>
<dbReference type="EMBL" id="BARU01004655">
    <property type="protein sequence ID" value="GAH22500.1"/>
    <property type="molecule type" value="Genomic_DNA"/>
</dbReference>
<dbReference type="InterPro" id="IPR038555">
    <property type="entry name" value="Zincin_1_sf"/>
</dbReference>
<dbReference type="SUPFAM" id="SSF55486">
    <property type="entry name" value="Metalloproteases ('zincins'), catalytic domain"/>
    <property type="match status" value="1"/>
</dbReference>
<evidence type="ECO:0000313" key="1">
    <source>
        <dbReference type="EMBL" id="GAH22500.1"/>
    </source>
</evidence>
<dbReference type="CDD" id="cd12952">
    <property type="entry name" value="MMP_ACEL2062"/>
    <property type="match status" value="1"/>
</dbReference>
<sequence length="139" mass="16425">MKQSDFEKLIERAIMALPKHIREKMENVAIVIKQRPSGEELKKTGTRCERMLLGLYQGIPKTTWGRNFSGKLPDKITIFQESIERLARLPKEITKLVKYTVWHEIAHHFGFDEPQIRQLEEKWRKRSLSNDKNQPSKAR</sequence>